<protein>
    <submittedName>
        <fullName evidence="2">Acetoacetate decarboxylase family protein</fullName>
    </submittedName>
</protein>
<sequence length="273" mass="29866">MPFGFGPTVGPRQGPGGRDFNGTWSKNTTLSVTYYSDPEKVGRLLPPGFEPSPDGRVTVQALFNTDFAWLAGRGYNWVEVLFGATYRGAEDVAEGDFVVVMWESIPDPVLPGREELGLPKMFAEVPPWQVAGGSTTVQASWEDREFCRMTLNGLELAPWDLAAEADAVPAKGGLTVAGGSRLYYKYIPRTGEWGQADAAYCTCSPPANYDVKLIDSWQGAGSVDFTPATWEQMPTLSHIVNPLAELPVLRQGEARMSRVLLAFNDLADQRILR</sequence>
<feature type="region of interest" description="Disordered" evidence="1">
    <location>
        <begin position="1"/>
        <end position="24"/>
    </location>
</feature>
<evidence type="ECO:0000256" key="1">
    <source>
        <dbReference type="SAM" id="MobiDB-lite"/>
    </source>
</evidence>
<reference evidence="2 3" key="1">
    <citation type="journal article" date="2019" name="Int. J. Syst. Evol. Microbiol.">
        <title>The Global Catalogue of Microorganisms (GCM) 10K type strain sequencing project: providing services to taxonomists for standard genome sequencing and annotation.</title>
        <authorList>
            <consortium name="The Broad Institute Genomics Platform"/>
            <consortium name="The Broad Institute Genome Sequencing Center for Infectious Disease"/>
            <person name="Wu L."/>
            <person name="Ma J."/>
        </authorList>
    </citation>
    <scope>NUCLEOTIDE SEQUENCE [LARGE SCALE GENOMIC DNA]</scope>
    <source>
        <strain evidence="2 3">JCM 14942</strain>
    </source>
</reference>
<dbReference type="InterPro" id="IPR023375">
    <property type="entry name" value="ADC_dom_sf"/>
</dbReference>
<name>A0ABN2BIM2_9ACTN</name>
<evidence type="ECO:0000313" key="3">
    <source>
        <dbReference type="Proteomes" id="UP001500842"/>
    </source>
</evidence>
<accession>A0ABN2BIM2</accession>
<dbReference type="EMBL" id="BAAAOR010000038">
    <property type="protein sequence ID" value="GAA1541148.1"/>
    <property type="molecule type" value="Genomic_DNA"/>
</dbReference>
<dbReference type="SUPFAM" id="SSF160104">
    <property type="entry name" value="Acetoacetate decarboxylase-like"/>
    <property type="match status" value="1"/>
</dbReference>
<comment type="caution">
    <text evidence="2">The sequence shown here is derived from an EMBL/GenBank/DDBJ whole genome shotgun (WGS) entry which is preliminary data.</text>
</comment>
<organism evidence="2 3">
    <name type="scientific">Nocardioides humi</name>
    <dbReference type="NCBI Taxonomy" id="449461"/>
    <lineage>
        <taxon>Bacteria</taxon>
        <taxon>Bacillati</taxon>
        <taxon>Actinomycetota</taxon>
        <taxon>Actinomycetes</taxon>
        <taxon>Propionibacteriales</taxon>
        <taxon>Nocardioidaceae</taxon>
        <taxon>Nocardioides</taxon>
    </lineage>
</organism>
<dbReference type="InterPro" id="IPR010451">
    <property type="entry name" value="Acetoacetate_decarboxylase"/>
</dbReference>
<proteinExistence type="predicted"/>
<gene>
    <name evidence="2" type="ORF">GCM10009788_49860</name>
</gene>
<evidence type="ECO:0000313" key="2">
    <source>
        <dbReference type="EMBL" id="GAA1541148.1"/>
    </source>
</evidence>
<dbReference type="Pfam" id="PF06314">
    <property type="entry name" value="ADC"/>
    <property type="match status" value="1"/>
</dbReference>
<dbReference type="Gene3D" id="2.40.400.10">
    <property type="entry name" value="Acetoacetate decarboxylase-like"/>
    <property type="match status" value="1"/>
</dbReference>
<dbReference type="Proteomes" id="UP001500842">
    <property type="component" value="Unassembled WGS sequence"/>
</dbReference>
<keyword evidence="3" id="KW-1185">Reference proteome</keyword>